<name>A0A1Q3EC79_LENED</name>
<proteinExistence type="predicted"/>
<reference evidence="1 2" key="2">
    <citation type="submission" date="2017-02" db="EMBL/GenBank/DDBJ databases">
        <title>A genome survey and senescence transcriptome analysis in Lentinula edodes.</title>
        <authorList>
            <person name="Sakamoto Y."/>
            <person name="Nakade K."/>
            <person name="Sato S."/>
            <person name="Yoshida Y."/>
            <person name="Miyazaki K."/>
            <person name="Natsume S."/>
            <person name="Konno N."/>
        </authorList>
    </citation>
    <scope>NUCLEOTIDE SEQUENCE [LARGE SCALE GENOMIC DNA]</scope>
    <source>
        <strain evidence="1 2">NBRC 111202</strain>
    </source>
</reference>
<comment type="caution">
    <text evidence="1">The sequence shown here is derived from an EMBL/GenBank/DDBJ whole genome shotgun (WGS) entry which is preliminary data.</text>
</comment>
<protein>
    <submittedName>
        <fullName evidence="1">Uncharacterized protein</fullName>
    </submittedName>
</protein>
<evidence type="ECO:0000313" key="1">
    <source>
        <dbReference type="EMBL" id="GAW04816.1"/>
    </source>
</evidence>
<gene>
    <name evidence="1" type="ORF">LENED_006630</name>
</gene>
<dbReference type="AlphaFoldDB" id="A0A1Q3EC79"/>
<sequence>MGLMSSFKFYPRKAETALQTKNVASDSHPSVFQPPIQLSNPQYSNPSEQVHTDARLRVCANAQCSSAFLQWKNITAR</sequence>
<accession>A0A1Q3EC79</accession>
<dbReference type="Proteomes" id="UP000188533">
    <property type="component" value="Unassembled WGS sequence"/>
</dbReference>
<keyword evidence="2" id="KW-1185">Reference proteome</keyword>
<reference evidence="1 2" key="1">
    <citation type="submission" date="2016-08" db="EMBL/GenBank/DDBJ databases">
        <authorList>
            <consortium name="Lentinula edodes genome sequencing consortium"/>
            <person name="Sakamoto Y."/>
            <person name="Nakade K."/>
            <person name="Sato S."/>
            <person name="Yoshida Y."/>
            <person name="Miyazaki K."/>
            <person name="Natsume S."/>
            <person name="Konno N."/>
        </authorList>
    </citation>
    <scope>NUCLEOTIDE SEQUENCE [LARGE SCALE GENOMIC DNA]</scope>
    <source>
        <strain evidence="1 2">NBRC 111202</strain>
    </source>
</reference>
<evidence type="ECO:0000313" key="2">
    <source>
        <dbReference type="Proteomes" id="UP000188533"/>
    </source>
</evidence>
<dbReference type="EMBL" id="BDGU01000211">
    <property type="protein sequence ID" value="GAW04816.1"/>
    <property type="molecule type" value="Genomic_DNA"/>
</dbReference>
<organism evidence="1 2">
    <name type="scientific">Lentinula edodes</name>
    <name type="common">Shiitake mushroom</name>
    <name type="synonym">Lentinus edodes</name>
    <dbReference type="NCBI Taxonomy" id="5353"/>
    <lineage>
        <taxon>Eukaryota</taxon>
        <taxon>Fungi</taxon>
        <taxon>Dikarya</taxon>
        <taxon>Basidiomycota</taxon>
        <taxon>Agaricomycotina</taxon>
        <taxon>Agaricomycetes</taxon>
        <taxon>Agaricomycetidae</taxon>
        <taxon>Agaricales</taxon>
        <taxon>Marasmiineae</taxon>
        <taxon>Omphalotaceae</taxon>
        <taxon>Lentinula</taxon>
    </lineage>
</organism>